<dbReference type="PANTHER" id="PTHR47843:SF5">
    <property type="entry name" value="BTB_POZ DOMAIN PROTEIN"/>
    <property type="match status" value="1"/>
</dbReference>
<dbReference type="SMART" id="SM00225">
    <property type="entry name" value="BTB"/>
    <property type="match status" value="1"/>
</dbReference>
<dbReference type="CDD" id="cd18186">
    <property type="entry name" value="BTB_POZ_ZBTB_KLHL-like"/>
    <property type="match status" value="1"/>
</dbReference>
<reference evidence="3" key="1">
    <citation type="submission" date="2017-03" db="EMBL/GenBank/DDBJ databases">
        <title>Genomes of endolithic fungi from Antarctica.</title>
        <authorList>
            <person name="Coleine C."/>
            <person name="Masonjones S."/>
            <person name="Stajich J.E."/>
        </authorList>
    </citation>
    <scope>NUCLEOTIDE SEQUENCE [LARGE SCALE GENOMIC DNA]</scope>
    <source>
        <strain evidence="3">CCFEE 5527</strain>
    </source>
</reference>
<keyword evidence="3" id="KW-1185">Reference proteome</keyword>
<feature type="domain" description="BTB" evidence="1">
    <location>
        <begin position="32"/>
        <end position="99"/>
    </location>
</feature>
<organism evidence="2 3">
    <name type="scientific">Cryoendolithus antarcticus</name>
    <dbReference type="NCBI Taxonomy" id="1507870"/>
    <lineage>
        <taxon>Eukaryota</taxon>
        <taxon>Fungi</taxon>
        <taxon>Dikarya</taxon>
        <taxon>Ascomycota</taxon>
        <taxon>Pezizomycotina</taxon>
        <taxon>Dothideomycetes</taxon>
        <taxon>Dothideomycetidae</taxon>
        <taxon>Cladosporiales</taxon>
        <taxon>Cladosporiaceae</taxon>
        <taxon>Cryoendolithus</taxon>
    </lineage>
</organism>
<evidence type="ECO:0000313" key="3">
    <source>
        <dbReference type="Proteomes" id="UP000192596"/>
    </source>
</evidence>
<dbReference type="Proteomes" id="UP000192596">
    <property type="component" value="Unassembled WGS sequence"/>
</dbReference>
<dbReference type="Pfam" id="PF00651">
    <property type="entry name" value="BTB"/>
    <property type="match status" value="1"/>
</dbReference>
<proteinExistence type="predicted"/>
<dbReference type="InterPro" id="IPR011333">
    <property type="entry name" value="SKP1/BTB/POZ_sf"/>
</dbReference>
<dbReference type="OrthoDB" id="3645966at2759"/>
<protein>
    <recommendedName>
        <fullName evidence="1">BTB domain-containing protein</fullName>
    </recommendedName>
</protein>
<evidence type="ECO:0000259" key="1">
    <source>
        <dbReference type="PROSITE" id="PS50097"/>
    </source>
</evidence>
<dbReference type="Gene3D" id="3.30.710.10">
    <property type="entry name" value="Potassium Channel Kv1.1, Chain A"/>
    <property type="match status" value="1"/>
</dbReference>
<dbReference type="AlphaFoldDB" id="A0A1V8SAM3"/>
<name>A0A1V8SAM3_9PEZI</name>
<dbReference type="STRING" id="1507870.A0A1V8SAM3"/>
<gene>
    <name evidence="2" type="ORF">B0A48_17758</name>
</gene>
<comment type="caution">
    <text evidence="2">The sequence shown here is derived from an EMBL/GenBank/DDBJ whole genome shotgun (WGS) entry which is preliminary data.</text>
</comment>
<evidence type="ECO:0000313" key="2">
    <source>
        <dbReference type="EMBL" id="OQN95921.1"/>
    </source>
</evidence>
<accession>A0A1V8SAM3</accession>
<sequence>MSDTDEDTGAVREALAVHRERAKRRFVDGKYADLTIEVGERKWKVHRFILCSGCDFFAKACDGRFQEATTNTIKMPEDDPMAVNALLEYLYTSNFVLPTDPNGAPAYRQQIALIVAVYRSADKYVLSELKDLAEEKFDQSTEDGTWETELPATVDAVEDTPIETENALQRILIHSIQATDAGAQGSKSLGGEAQVKCQELQMFEQEAAEGVINLPDDDPDAVQVMLESFYNGDF</sequence>
<dbReference type="PROSITE" id="PS50097">
    <property type="entry name" value="BTB"/>
    <property type="match status" value="1"/>
</dbReference>
<dbReference type="SUPFAM" id="SSF54695">
    <property type="entry name" value="POZ domain"/>
    <property type="match status" value="1"/>
</dbReference>
<dbReference type="PANTHER" id="PTHR47843">
    <property type="entry name" value="BTB DOMAIN-CONTAINING PROTEIN-RELATED"/>
    <property type="match status" value="1"/>
</dbReference>
<dbReference type="InParanoid" id="A0A1V8SAM3"/>
<dbReference type="EMBL" id="NAJO01000076">
    <property type="protein sequence ID" value="OQN95921.1"/>
    <property type="molecule type" value="Genomic_DNA"/>
</dbReference>
<dbReference type="InterPro" id="IPR000210">
    <property type="entry name" value="BTB/POZ_dom"/>
</dbReference>